<dbReference type="Proteomes" id="UP001139981">
    <property type="component" value="Unassembled WGS sequence"/>
</dbReference>
<protein>
    <submittedName>
        <fullName evidence="1">Uncharacterized protein</fullName>
    </submittedName>
</protein>
<sequence>MERLHIQPRRSCPQLSNIEPSNPFYSMLAHSNKNSSEFEFVWAPPTPDPEYWDNVARARDIRRSVAKLKAQLAQARHEADIQRLSAEIRASERRLMKHVDRHVLSYDDVVESAAPGHHSKMLGTVSPPASPNIAPDRPLPPTPTPTAKAIPRFAAGALPDAPPGQAIAALGSQAFINSYKQSLVCQLPACEEDKEKVNAAAATRKPVWASLFGSRSVRLASAAPPADRVGLASPVSP</sequence>
<keyword evidence="2" id="KW-1185">Reference proteome</keyword>
<proteinExistence type="predicted"/>
<gene>
    <name evidence="1" type="ORF">IWW38_000747</name>
</gene>
<accession>A0ACC1M862</accession>
<organism evidence="1 2">
    <name type="scientific">Coemansia aciculifera</name>
    <dbReference type="NCBI Taxonomy" id="417176"/>
    <lineage>
        <taxon>Eukaryota</taxon>
        <taxon>Fungi</taxon>
        <taxon>Fungi incertae sedis</taxon>
        <taxon>Zoopagomycota</taxon>
        <taxon>Kickxellomycotina</taxon>
        <taxon>Kickxellomycetes</taxon>
        <taxon>Kickxellales</taxon>
        <taxon>Kickxellaceae</taxon>
        <taxon>Coemansia</taxon>
    </lineage>
</organism>
<reference evidence="1" key="1">
    <citation type="submission" date="2022-07" db="EMBL/GenBank/DDBJ databases">
        <title>Phylogenomic reconstructions and comparative analyses of Kickxellomycotina fungi.</title>
        <authorList>
            <person name="Reynolds N.K."/>
            <person name="Stajich J.E."/>
            <person name="Barry K."/>
            <person name="Grigoriev I.V."/>
            <person name="Crous P."/>
            <person name="Smith M.E."/>
        </authorList>
    </citation>
    <scope>NUCLEOTIDE SEQUENCE</scope>
    <source>
        <strain evidence="1">CBS 190363</strain>
    </source>
</reference>
<evidence type="ECO:0000313" key="1">
    <source>
        <dbReference type="EMBL" id="KAJ2899949.1"/>
    </source>
</evidence>
<dbReference type="EMBL" id="JANBVB010000014">
    <property type="protein sequence ID" value="KAJ2899949.1"/>
    <property type="molecule type" value="Genomic_DNA"/>
</dbReference>
<comment type="caution">
    <text evidence="1">The sequence shown here is derived from an EMBL/GenBank/DDBJ whole genome shotgun (WGS) entry which is preliminary data.</text>
</comment>
<evidence type="ECO:0000313" key="2">
    <source>
        <dbReference type="Proteomes" id="UP001139981"/>
    </source>
</evidence>
<name>A0ACC1M862_9FUNG</name>